<dbReference type="PANTHER" id="PTHR33710">
    <property type="entry name" value="BNAC02G09200D PROTEIN"/>
    <property type="match status" value="1"/>
</dbReference>
<feature type="signal peptide" evidence="1">
    <location>
        <begin position="1"/>
        <end position="30"/>
    </location>
</feature>
<dbReference type="Proteomes" id="UP000655225">
    <property type="component" value="Unassembled WGS sequence"/>
</dbReference>
<reference evidence="2 3" key="1">
    <citation type="submission" date="2020-04" db="EMBL/GenBank/DDBJ databases">
        <title>Plant Genome Project.</title>
        <authorList>
            <person name="Zhang R.-G."/>
        </authorList>
    </citation>
    <scope>NUCLEOTIDE SEQUENCE [LARGE SCALE GENOMIC DNA]</scope>
    <source>
        <strain evidence="2">YNK0</strain>
        <tissue evidence="2">Leaf</tissue>
    </source>
</reference>
<dbReference type="PANTHER" id="PTHR33710:SF71">
    <property type="entry name" value="ENDONUCLEASE_EXONUCLEASE_PHOSPHATASE DOMAIN-CONTAINING PROTEIN"/>
    <property type="match status" value="1"/>
</dbReference>
<keyword evidence="3" id="KW-1185">Reference proteome</keyword>
<accession>A0A834ZCA9</accession>
<dbReference type="OMA" id="DISTRCK"/>
<keyword evidence="1" id="KW-0732">Signal</keyword>
<evidence type="ECO:0000256" key="1">
    <source>
        <dbReference type="SAM" id="SignalP"/>
    </source>
</evidence>
<sequence length="323" mass="37269">MRQHYCCTSQLHAQWMRKLMLLPVFPFLTANKDQTVESRNSNRKCMDDLLLEYEKMQKSEKDLKTYVPSDSAKILSFSSFCGECKRGRVELAKSKWRTEKVGGAMVRSSSLEYVRDAFEEAGLFDLRFSGSRLTWSNRVVGPRRICCKLDQAMVNMEWIQSFDKYEAQFLEPGISDHSPILVWGAPSYAKPCQFKILNFWAQHPGFHDVVSKTWDIQPLGSPMYVLVTKLKEVKRCLRKWAAITFGNVSEWVRRARADLCSVQSGIQADPKNEPLHLLEKTLAADLGAILRDEESCRGQQSRMLWLHLGDQNNEFFYNSVCSR</sequence>
<evidence type="ECO:0000313" key="2">
    <source>
        <dbReference type="EMBL" id="KAF8404127.1"/>
    </source>
</evidence>
<dbReference type="AlphaFoldDB" id="A0A834ZCA9"/>
<feature type="chain" id="PRO_5032920092" evidence="1">
    <location>
        <begin position="31"/>
        <end position="323"/>
    </location>
</feature>
<protein>
    <submittedName>
        <fullName evidence="2">Uncharacterized protein</fullName>
    </submittedName>
</protein>
<dbReference type="OrthoDB" id="1736084at2759"/>
<dbReference type="InterPro" id="IPR036691">
    <property type="entry name" value="Endo/exonu/phosph_ase_sf"/>
</dbReference>
<comment type="caution">
    <text evidence="2">The sequence shown here is derived from an EMBL/GenBank/DDBJ whole genome shotgun (WGS) entry which is preliminary data.</text>
</comment>
<dbReference type="SUPFAM" id="SSF56219">
    <property type="entry name" value="DNase I-like"/>
    <property type="match status" value="1"/>
</dbReference>
<dbReference type="EMBL" id="JABCRI010000006">
    <property type="protein sequence ID" value="KAF8404127.1"/>
    <property type="molecule type" value="Genomic_DNA"/>
</dbReference>
<gene>
    <name evidence="2" type="ORF">HHK36_009007</name>
</gene>
<evidence type="ECO:0000313" key="3">
    <source>
        <dbReference type="Proteomes" id="UP000655225"/>
    </source>
</evidence>
<proteinExistence type="predicted"/>
<name>A0A834ZCA9_TETSI</name>
<organism evidence="2 3">
    <name type="scientific">Tetracentron sinense</name>
    <name type="common">Spur-leaf</name>
    <dbReference type="NCBI Taxonomy" id="13715"/>
    <lineage>
        <taxon>Eukaryota</taxon>
        <taxon>Viridiplantae</taxon>
        <taxon>Streptophyta</taxon>
        <taxon>Embryophyta</taxon>
        <taxon>Tracheophyta</taxon>
        <taxon>Spermatophyta</taxon>
        <taxon>Magnoliopsida</taxon>
        <taxon>Trochodendrales</taxon>
        <taxon>Trochodendraceae</taxon>
        <taxon>Tetracentron</taxon>
    </lineage>
</organism>